<keyword evidence="4" id="KW-1133">Transmembrane helix</keyword>
<keyword evidence="1 3" id="KW-0807">Transducer</keyword>
<proteinExistence type="inferred from homology"/>
<reference evidence="8" key="1">
    <citation type="journal article" date="2022" name="Int. J. Syst. Evol. Microbiol.">
        <title>Anaeromyxobacter oryzae sp. nov., Anaeromyxobacter diazotrophicus sp. nov. and Anaeromyxobacter paludicola sp. nov., isolated from paddy soils.</title>
        <authorList>
            <person name="Itoh H."/>
            <person name="Xu Z."/>
            <person name="Mise K."/>
            <person name="Masuda Y."/>
            <person name="Ushijima N."/>
            <person name="Hayakawa C."/>
            <person name="Shiratori Y."/>
            <person name="Senoo K."/>
        </authorList>
    </citation>
    <scope>NUCLEOTIDE SEQUENCE [LARGE SCALE GENOMIC DNA]</scope>
    <source>
        <strain evidence="8">Red232</strain>
    </source>
</reference>
<evidence type="ECO:0000313" key="8">
    <source>
        <dbReference type="Proteomes" id="UP001162891"/>
    </source>
</evidence>
<feature type="domain" description="Methyl-accepting transducer" evidence="5">
    <location>
        <begin position="274"/>
        <end position="510"/>
    </location>
</feature>
<name>A0ABN6N2K9_9BACT</name>
<comment type="similarity">
    <text evidence="2">Belongs to the methyl-accepting chemotaxis (MCP) protein family.</text>
</comment>
<dbReference type="Gene3D" id="6.10.340.10">
    <property type="match status" value="1"/>
</dbReference>
<dbReference type="CDD" id="cd06225">
    <property type="entry name" value="HAMP"/>
    <property type="match status" value="1"/>
</dbReference>
<dbReference type="PROSITE" id="PS50111">
    <property type="entry name" value="CHEMOTAXIS_TRANSDUC_2"/>
    <property type="match status" value="1"/>
</dbReference>
<dbReference type="InterPro" id="IPR003660">
    <property type="entry name" value="HAMP_dom"/>
</dbReference>
<feature type="transmembrane region" description="Helical" evidence="4">
    <location>
        <begin position="179"/>
        <end position="201"/>
    </location>
</feature>
<dbReference type="Pfam" id="PF00672">
    <property type="entry name" value="HAMP"/>
    <property type="match status" value="1"/>
</dbReference>
<evidence type="ECO:0000256" key="2">
    <source>
        <dbReference type="ARBA" id="ARBA00029447"/>
    </source>
</evidence>
<evidence type="ECO:0000259" key="6">
    <source>
        <dbReference type="PROSITE" id="PS50885"/>
    </source>
</evidence>
<dbReference type="InterPro" id="IPR004089">
    <property type="entry name" value="MCPsignal_dom"/>
</dbReference>
<evidence type="ECO:0000313" key="7">
    <source>
        <dbReference type="EMBL" id="BDG06088.1"/>
    </source>
</evidence>
<dbReference type="RefSeq" id="WP_248355388.1">
    <property type="nucleotide sequence ID" value="NZ_AP025591.1"/>
</dbReference>
<dbReference type="EMBL" id="AP025591">
    <property type="protein sequence ID" value="BDG06088.1"/>
    <property type="molecule type" value="Genomic_DNA"/>
</dbReference>
<dbReference type="Gene3D" id="1.10.287.950">
    <property type="entry name" value="Methyl-accepting chemotaxis protein"/>
    <property type="match status" value="1"/>
</dbReference>
<feature type="transmembrane region" description="Helical" evidence="4">
    <location>
        <begin position="12"/>
        <end position="36"/>
    </location>
</feature>
<sequence length="549" mass="59229">MEKEMRWTRSLGLRLGGSVLGLFTAAMLLIVLNVWILAGLHGEEEWTAQLVDGGVLRYRVLDLAERLFDVPPARRPEVQNQLTQAMADLDDRYRTLLEGDDVRGIAPIRDPQLVRSIRARDGVWRNEIRPLLARVAATPDRAAAQADLDRLRERHEEYMPQMRDNVRIAGEVTSRRVRAFLALQVAFAVVVAVVLVLVLSVTRAITRRVRKLAAAADRLAGGDLTARAAVPGHDEVAALGRSFDTMTAKLRAGFEKEKSMRAQLEALLAAVRETATRLATGTNQIVTSTNQQATGAQEQAGAVTETVAVVEELAQMSSQAAQRAQAAAETAKRSDGIGQDGRRAVDRAVSSMTAAKEQADSVAESIVRLAEQTQAVGDIINLVNDISDQTNLLALNAAIEASRAGEHGKGFSVVAAEVKSLAEQAKKATVEVRRILGEIQKMATQSVLSTEQYSKGMAQATEAARGAGDNIRLLAEAIAEMAETSTHISATAVQQAQGLGQINQAMRDVKQTTDQTVAAIRQTEQAVQDLSTLAVKLTHLLSEPERVAA</sequence>
<evidence type="ECO:0000259" key="5">
    <source>
        <dbReference type="PROSITE" id="PS50111"/>
    </source>
</evidence>
<feature type="domain" description="HAMP" evidence="6">
    <location>
        <begin position="203"/>
        <end position="255"/>
    </location>
</feature>
<evidence type="ECO:0000256" key="3">
    <source>
        <dbReference type="PROSITE-ProRule" id="PRU00284"/>
    </source>
</evidence>
<dbReference type="SUPFAM" id="SSF58104">
    <property type="entry name" value="Methyl-accepting chemotaxis protein (MCP) signaling domain"/>
    <property type="match status" value="1"/>
</dbReference>
<evidence type="ECO:0000256" key="1">
    <source>
        <dbReference type="ARBA" id="ARBA00023224"/>
    </source>
</evidence>
<dbReference type="SMART" id="SM00283">
    <property type="entry name" value="MA"/>
    <property type="match status" value="1"/>
</dbReference>
<dbReference type="Proteomes" id="UP001162891">
    <property type="component" value="Chromosome"/>
</dbReference>
<keyword evidence="4" id="KW-0472">Membrane</keyword>
<organism evidence="7 8">
    <name type="scientific">Anaeromyxobacter oryzae</name>
    <dbReference type="NCBI Taxonomy" id="2918170"/>
    <lineage>
        <taxon>Bacteria</taxon>
        <taxon>Pseudomonadati</taxon>
        <taxon>Myxococcota</taxon>
        <taxon>Myxococcia</taxon>
        <taxon>Myxococcales</taxon>
        <taxon>Cystobacterineae</taxon>
        <taxon>Anaeromyxobacteraceae</taxon>
        <taxon>Anaeromyxobacter</taxon>
    </lineage>
</organism>
<gene>
    <name evidence="7" type="ORF">AMOR_50840</name>
</gene>
<dbReference type="PANTHER" id="PTHR32089:SF112">
    <property type="entry name" value="LYSOZYME-LIKE PROTEIN-RELATED"/>
    <property type="match status" value="1"/>
</dbReference>
<accession>A0ABN6N2K9</accession>
<dbReference type="Pfam" id="PF00015">
    <property type="entry name" value="MCPsignal"/>
    <property type="match status" value="1"/>
</dbReference>
<keyword evidence="4" id="KW-0812">Transmembrane</keyword>
<keyword evidence="8" id="KW-1185">Reference proteome</keyword>
<evidence type="ECO:0000256" key="4">
    <source>
        <dbReference type="SAM" id="Phobius"/>
    </source>
</evidence>
<dbReference type="PANTHER" id="PTHR32089">
    <property type="entry name" value="METHYL-ACCEPTING CHEMOTAXIS PROTEIN MCPB"/>
    <property type="match status" value="1"/>
</dbReference>
<dbReference type="PROSITE" id="PS50885">
    <property type="entry name" value="HAMP"/>
    <property type="match status" value="1"/>
</dbReference>
<protein>
    <submittedName>
        <fullName evidence="7">Methyl-accepting chemotaxis protein</fullName>
    </submittedName>
</protein>
<dbReference type="SMART" id="SM00304">
    <property type="entry name" value="HAMP"/>
    <property type="match status" value="2"/>
</dbReference>